<evidence type="ECO:0000256" key="1">
    <source>
        <dbReference type="SAM" id="MobiDB-lite"/>
    </source>
</evidence>
<dbReference type="EMBL" id="JACVVK020000034">
    <property type="protein sequence ID" value="KAK7500952.1"/>
    <property type="molecule type" value="Genomic_DNA"/>
</dbReference>
<evidence type="ECO:0000313" key="2">
    <source>
        <dbReference type="EMBL" id="KAK7500952.1"/>
    </source>
</evidence>
<proteinExistence type="predicted"/>
<reference evidence="2 3" key="1">
    <citation type="journal article" date="2023" name="Sci. Data">
        <title>Genome assembly of the Korean intertidal mud-creeper Batillaria attramentaria.</title>
        <authorList>
            <person name="Patra A.K."/>
            <person name="Ho P.T."/>
            <person name="Jun S."/>
            <person name="Lee S.J."/>
            <person name="Kim Y."/>
            <person name="Won Y.J."/>
        </authorList>
    </citation>
    <scope>NUCLEOTIDE SEQUENCE [LARGE SCALE GENOMIC DNA]</scope>
    <source>
        <strain evidence="2">Wonlab-2016</strain>
    </source>
</reference>
<keyword evidence="3" id="KW-1185">Reference proteome</keyword>
<dbReference type="Proteomes" id="UP001519460">
    <property type="component" value="Unassembled WGS sequence"/>
</dbReference>
<dbReference type="AlphaFoldDB" id="A0ABD0LPF6"/>
<protein>
    <submittedName>
        <fullName evidence="2">Uncharacterized protein</fullName>
    </submittedName>
</protein>
<gene>
    <name evidence="2" type="ORF">BaRGS_00007832</name>
</gene>
<comment type="caution">
    <text evidence="2">The sequence shown here is derived from an EMBL/GenBank/DDBJ whole genome shotgun (WGS) entry which is preliminary data.</text>
</comment>
<feature type="non-terminal residue" evidence="2">
    <location>
        <position position="1"/>
    </location>
</feature>
<feature type="region of interest" description="Disordered" evidence="1">
    <location>
        <begin position="1"/>
        <end position="25"/>
    </location>
</feature>
<organism evidence="2 3">
    <name type="scientific">Batillaria attramentaria</name>
    <dbReference type="NCBI Taxonomy" id="370345"/>
    <lineage>
        <taxon>Eukaryota</taxon>
        <taxon>Metazoa</taxon>
        <taxon>Spiralia</taxon>
        <taxon>Lophotrochozoa</taxon>
        <taxon>Mollusca</taxon>
        <taxon>Gastropoda</taxon>
        <taxon>Caenogastropoda</taxon>
        <taxon>Sorbeoconcha</taxon>
        <taxon>Cerithioidea</taxon>
        <taxon>Batillariidae</taxon>
        <taxon>Batillaria</taxon>
    </lineage>
</organism>
<evidence type="ECO:0000313" key="3">
    <source>
        <dbReference type="Proteomes" id="UP001519460"/>
    </source>
</evidence>
<accession>A0ABD0LPF6</accession>
<name>A0ABD0LPF6_9CAEN</name>
<sequence length="176" mass="19183">YPQWLAGSKSGVSEDARRTAGRGVRSESVAESARWGRKSQRRNGEGGIVIKARIDSVALRLYGFIKELLPQGERVRGLPVTDWKRESAGLINFYFRGSPEHIVPTSCILSHDASFRSDSLCLDDQSEGVVFVTALRLSWACPSRLVSAARQPAGGQEVCVDFHPALPIILNSCQGG</sequence>